<dbReference type="RefSeq" id="WP_230756806.1">
    <property type="nucleotide sequence ID" value="NZ_JAINWA010000003.1"/>
</dbReference>
<keyword evidence="8" id="KW-1185">Reference proteome</keyword>
<keyword evidence="1" id="KW-0645">Protease</keyword>
<comment type="caution">
    <text evidence="7">The sequence shown here is derived from an EMBL/GenBank/DDBJ whole genome shotgun (WGS) entry which is preliminary data.</text>
</comment>
<sequence length="136" mass="15138">MRYDVVADRKGPDMKIGKAEDVWKATERFHRARKEHFLVLTLNGAHEVIRLRIITIGIANRCLVHPREVFTPALQDGAVAVILAHNHPSGQLDASEEDKSITKRLVEAGQVLGIPVLDHLIVTKGGWFSFLESGLL</sequence>
<evidence type="ECO:0000313" key="8">
    <source>
        <dbReference type="Proteomes" id="UP001198163"/>
    </source>
</evidence>
<reference evidence="7" key="1">
    <citation type="submission" date="2021-08" db="EMBL/GenBank/DDBJ databases">
        <title>Comparative analyses of Brucepasteria parasyntrophica and Teretinema zuelzerae.</title>
        <authorList>
            <person name="Song Y."/>
            <person name="Brune A."/>
        </authorList>
    </citation>
    <scope>NUCLEOTIDE SEQUENCE</scope>
    <source>
        <strain evidence="7">DSM 1903</strain>
    </source>
</reference>
<organism evidence="7 8">
    <name type="scientific">Teretinema zuelzerae</name>
    <dbReference type="NCBI Taxonomy" id="156"/>
    <lineage>
        <taxon>Bacteria</taxon>
        <taxon>Pseudomonadati</taxon>
        <taxon>Spirochaetota</taxon>
        <taxon>Spirochaetia</taxon>
        <taxon>Spirochaetales</taxon>
        <taxon>Treponemataceae</taxon>
        <taxon>Teretinema</taxon>
    </lineage>
</organism>
<keyword evidence="4" id="KW-0862">Zinc</keyword>
<keyword evidence="2" id="KW-0479">Metal-binding</keyword>
<evidence type="ECO:0000256" key="5">
    <source>
        <dbReference type="ARBA" id="ARBA00023049"/>
    </source>
</evidence>
<dbReference type="InterPro" id="IPR025657">
    <property type="entry name" value="RadC_JAB"/>
</dbReference>
<dbReference type="InterPro" id="IPR001405">
    <property type="entry name" value="UPF0758"/>
</dbReference>
<evidence type="ECO:0000259" key="6">
    <source>
        <dbReference type="PROSITE" id="PS50249"/>
    </source>
</evidence>
<accession>A0AAE3JJG9</accession>
<evidence type="ECO:0000256" key="1">
    <source>
        <dbReference type="ARBA" id="ARBA00022670"/>
    </source>
</evidence>
<dbReference type="PROSITE" id="PS50249">
    <property type="entry name" value="MPN"/>
    <property type="match status" value="1"/>
</dbReference>
<dbReference type="PANTHER" id="PTHR30471:SF3">
    <property type="entry name" value="UPF0758 PROTEIN YEES-RELATED"/>
    <property type="match status" value="1"/>
</dbReference>
<dbReference type="InterPro" id="IPR037518">
    <property type="entry name" value="MPN"/>
</dbReference>
<dbReference type="GO" id="GO:0046872">
    <property type="term" value="F:metal ion binding"/>
    <property type="evidence" value="ECO:0007669"/>
    <property type="project" value="UniProtKB-KW"/>
</dbReference>
<dbReference type="Gene3D" id="3.40.140.10">
    <property type="entry name" value="Cytidine Deaminase, domain 2"/>
    <property type="match status" value="1"/>
</dbReference>
<protein>
    <submittedName>
        <fullName evidence="7">JAB domain-containing protein</fullName>
    </submittedName>
</protein>
<name>A0AAE3JJG9_9SPIR</name>
<dbReference type="InterPro" id="IPR020891">
    <property type="entry name" value="UPF0758_CS"/>
</dbReference>
<keyword evidence="5" id="KW-0482">Metalloprotease</keyword>
<dbReference type="GO" id="GO:0008237">
    <property type="term" value="F:metallopeptidase activity"/>
    <property type="evidence" value="ECO:0007669"/>
    <property type="project" value="UniProtKB-KW"/>
</dbReference>
<dbReference type="Proteomes" id="UP001198163">
    <property type="component" value="Unassembled WGS sequence"/>
</dbReference>
<evidence type="ECO:0000256" key="2">
    <source>
        <dbReference type="ARBA" id="ARBA00022723"/>
    </source>
</evidence>
<proteinExistence type="predicted"/>
<dbReference type="EMBL" id="JAINWA010000003">
    <property type="protein sequence ID" value="MCD1655513.1"/>
    <property type="molecule type" value="Genomic_DNA"/>
</dbReference>
<evidence type="ECO:0000256" key="4">
    <source>
        <dbReference type="ARBA" id="ARBA00022833"/>
    </source>
</evidence>
<evidence type="ECO:0000313" key="7">
    <source>
        <dbReference type="EMBL" id="MCD1655513.1"/>
    </source>
</evidence>
<feature type="domain" description="MPN" evidence="6">
    <location>
        <begin position="6"/>
        <end position="136"/>
    </location>
</feature>
<dbReference type="Pfam" id="PF04002">
    <property type="entry name" value="RadC"/>
    <property type="match status" value="1"/>
</dbReference>
<dbReference type="AlphaFoldDB" id="A0AAE3JJG9"/>
<gene>
    <name evidence="7" type="ORF">K7J14_12490</name>
</gene>
<dbReference type="CDD" id="cd08071">
    <property type="entry name" value="MPN_DUF2466"/>
    <property type="match status" value="1"/>
</dbReference>
<dbReference type="GO" id="GO:0006508">
    <property type="term" value="P:proteolysis"/>
    <property type="evidence" value="ECO:0007669"/>
    <property type="project" value="UniProtKB-KW"/>
</dbReference>
<dbReference type="PROSITE" id="PS01302">
    <property type="entry name" value="UPF0758"/>
    <property type="match status" value="1"/>
</dbReference>
<evidence type="ECO:0000256" key="3">
    <source>
        <dbReference type="ARBA" id="ARBA00022801"/>
    </source>
</evidence>
<dbReference type="PANTHER" id="PTHR30471">
    <property type="entry name" value="DNA REPAIR PROTEIN RADC"/>
    <property type="match status" value="1"/>
</dbReference>
<keyword evidence="3" id="KW-0378">Hydrolase</keyword>